<dbReference type="Proteomes" id="UP000184231">
    <property type="component" value="Unassembled WGS sequence"/>
</dbReference>
<accession>A0A1M6JHU5</accession>
<dbReference type="GO" id="GO:0009102">
    <property type="term" value="P:biotin biosynthetic process"/>
    <property type="evidence" value="ECO:0007669"/>
    <property type="project" value="UniProtKB-UniRule"/>
</dbReference>
<name>A0A1M6JHU5_9FLAO</name>
<dbReference type="GO" id="GO:0000287">
    <property type="term" value="F:magnesium ion binding"/>
    <property type="evidence" value="ECO:0007669"/>
    <property type="project" value="UniProtKB-UniRule"/>
</dbReference>
<evidence type="ECO:0000313" key="3">
    <source>
        <dbReference type="EMBL" id="SHJ46220.1"/>
    </source>
</evidence>
<dbReference type="CDD" id="cd03109">
    <property type="entry name" value="DTBS"/>
    <property type="match status" value="1"/>
</dbReference>
<organism evidence="3 4">
    <name type="scientific">Arenibacter nanhaiticus</name>
    <dbReference type="NCBI Taxonomy" id="558155"/>
    <lineage>
        <taxon>Bacteria</taxon>
        <taxon>Pseudomonadati</taxon>
        <taxon>Bacteroidota</taxon>
        <taxon>Flavobacteriia</taxon>
        <taxon>Flavobacteriales</taxon>
        <taxon>Flavobacteriaceae</taxon>
        <taxon>Arenibacter</taxon>
    </lineage>
</organism>
<dbReference type="UniPathway" id="UPA00078">
    <property type="reaction ID" value="UER00161"/>
</dbReference>
<feature type="binding site" evidence="2">
    <location>
        <begin position="12"/>
        <end position="17"/>
    </location>
    <ligand>
        <name>ATP</name>
        <dbReference type="ChEBI" id="CHEBI:30616"/>
    </ligand>
</feature>
<dbReference type="STRING" id="558155.SAMN04487911_1225"/>
<comment type="pathway">
    <text evidence="2">Cofactor biosynthesis; biotin biosynthesis; biotin from 7,8-diaminononanoate: step 1/2.</text>
</comment>
<dbReference type="AlphaFoldDB" id="A0A1M6JHU5"/>
<comment type="cofactor">
    <cofactor evidence="2">
        <name>Mg(2+)</name>
        <dbReference type="ChEBI" id="CHEBI:18420"/>
    </cofactor>
</comment>
<proteinExistence type="inferred from homology"/>
<dbReference type="PIRSF" id="PIRSF006755">
    <property type="entry name" value="DTB_synth"/>
    <property type="match status" value="1"/>
</dbReference>
<keyword evidence="2" id="KW-0436">Ligase</keyword>
<keyword evidence="2" id="KW-0963">Cytoplasm</keyword>
<feature type="binding site" evidence="2">
    <location>
        <position position="43"/>
    </location>
    <ligand>
        <name>Mg(2+)</name>
        <dbReference type="ChEBI" id="CHEBI:18420"/>
    </ligand>
</feature>
<keyword evidence="2" id="KW-0547">Nucleotide-binding</keyword>
<feature type="binding site" evidence="2">
    <location>
        <position position="36"/>
    </location>
    <ligand>
        <name>substrate</name>
    </ligand>
</feature>
<feature type="binding site" evidence="2">
    <location>
        <position position="16"/>
    </location>
    <ligand>
        <name>Mg(2+)</name>
        <dbReference type="ChEBI" id="CHEBI:18420"/>
    </ligand>
</feature>
<keyword evidence="4" id="KW-1185">Reference proteome</keyword>
<gene>
    <name evidence="2" type="primary">bioD</name>
    <name evidence="3" type="ORF">SAMN04487911_1225</name>
</gene>
<dbReference type="EC" id="6.3.3.3" evidence="2"/>
<comment type="caution">
    <text evidence="2">Lacks conserved residue(s) required for the propagation of feature annotation.</text>
</comment>
<comment type="catalytic activity">
    <reaction evidence="2">
        <text>(7R,8S)-7,8-diammoniononanoate + CO2 + ATP = (4R,5S)-dethiobiotin + ADP + phosphate + 3 H(+)</text>
        <dbReference type="Rhea" id="RHEA:15805"/>
        <dbReference type="ChEBI" id="CHEBI:15378"/>
        <dbReference type="ChEBI" id="CHEBI:16526"/>
        <dbReference type="ChEBI" id="CHEBI:30616"/>
        <dbReference type="ChEBI" id="CHEBI:43474"/>
        <dbReference type="ChEBI" id="CHEBI:149469"/>
        <dbReference type="ChEBI" id="CHEBI:149473"/>
        <dbReference type="ChEBI" id="CHEBI:456216"/>
        <dbReference type="EC" id="6.3.3.3"/>
    </reaction>
</comment>
<feature type="active site" evidence="2">
    <location>
        <position position="32"/>
    </location>
</feature>
<dbReference type="PANTHER" id="PTHR43210:SF5">
    <property type="entry name" value="DETHIOBIOTIN SYNTHETASE"/>
    <property type="match status" value="1"/>
</dbReference>
<protein>
    <recommendedName>
        <fullName evidence="2">ATP-dependent dethiobiotin synthetase BioD</fullName>
        <ecNumber evidence="2">6.3.3.3</ecNumber>
    </recommendedName>
    <alternativeName>
        <fullName evidence="2">DTB synthetase</fullName>
        <shortName evidence="2">DTBS</shortName>
    </alternativeName>
    <alternativeName>
        <fullName evidence="2">Dethiobiotin synthase</fullName>
    </alternativeName>
</protein>
<comment type="subunit">
    <text evidence="2">Homodimer.</text>
</comment>
<dbReference type="PANTHER" id="PTHR43210">
    <property type="entry name" value="DETHIOBIOTIN SYNTHETASE"/>
    <property type="match status" value="1"/>
</dbReference>
<dbReference type="HAMAP" id="MF_00336">
    <property type="entry name" value="BioD"/>
    <property type="match status" value="1"/>
</dbReference>
<dbReference type="SUPFAM" id="SSF52540">
    <property type="entry name" value="P-loop containing nucleoside triphosphate hydrolases"/>
    <property type="match status" value="1"/>
</dbReference>
<dbReference type="OrthoDB" id="9802097at2"/>
<keyword evidence="1 2" id="KW-0093">Biotin biosynthesis</keyword>
<keyword evidence="2" id="KW-0460">Magnesium</keyword>
<feature type="binding site" evidence="2">
    <location>
        <begin position="184"/>
        <end position="186"/>
    </location>
    <ligand>
        <name>ATP</name>
        <dbReference type="ChEBI" id="CHEBI:30616"/>
    </ligand>
</feature>
<keyword evidence="2" id="KW-0479">Metal-binding</keyword>
<evidence type="ECO:0000256" key="2">
    <source>
        <dbReference type="HAMAP-Rule" id="MF_00336"/>
    </source>
</evidence>
<dbReference type="GO" id="GO:0004141">
    <property type="term" value="F:dethiobiotin synthase activity"/>
    <property type="evidence" value="ECO:0007669"/>
    <property type="project" value="UniProtKB-UniRule"/>
</dbReference>
<comment type="function">
    <text evidence="2">Catalyzes a mechanistically unusual reaction, the ATP-dependent insertion of CO2 between the N7 and N8 nitrogen atoms of 7,8-diaminopelargonic acid (DAPA, also called 7,8-diammoniononanoate) to form a ureido ring.</text>
</comment>
<dbReference type="InterPro" id="IPR004472">
    <property type="entry name" value="DTB_synth_BioD"/>
</dbReference>
<comment type="similarity">
    <text evidence="2">Belongs to the dethiobiotin synthetase family.</text>
</comment>
<sequence>MKQFFVTGISTDVGKTLVAAILTEALEADYWKPVQTGALEDSDSATITRLISNDKTVIHPNSYSFKAPISPHEAAALEGAHIDPNKIHEPETDNDLVIEGAGGLLVPLNDSDTILDLIMPAYKVIVVCNHYLGSINHSLLTINWLLGKGYDVSIVFNGEPNKASEEIILKKTGVLVLGRIKKEPIINKDIVKAYAKEFRKALVVA</sequence>
<dbReference type="RefSeq" id="WP_072765134.1">
    <property type="nucleotide sequence ID" value="NZ_FQYX01000022.1"/>
</dbReference>
<keyword evidence="2" id="KW-0067">ATP-binding</keyword>
<feature type="binding site" evidence="2">
    <location>
        <position position="43"/>
    </location>
    <ligand>
        <name>ATP</name>
        <dbReference type="ChEBI" id="CHEBI:30616"/>
    </ligand>
</feature>
<dbReference type="InterPro" id="IPR027417">
    <property type="entry name" value="P-loop_NTPase"/>
</dbReference>
<evidence type="ECO:0000313" key="4">
    <source>
        <dbReference type="Proteomes" id="UP000184231"/>
    </source>
</evidence>
<comment type="subcellular location">
    <subcellularLocation>
        <location evidence="2">Cytoplasm</location>
    </subcellularLocation>
</comment>
<reference evidence="3 4" key="1">
    <citation type="submission" date="2016-11" db="EMBL/GenBank/DDBJ databases">
        <authorList>
            <person name="Jaros S."/>
            <person name="Januszkiewicz K."/>
            <person name="Wedrychowicz H."/>
        </authorList>
    </citation>
    <scope>NUCLEOTIDE SEQUENCE [LARGE SCALE GENOMIC DNA]</scope>
    <source>
        <strain evidence="3 4">CGMCC 1.8863</strain>
    </source>
</reference>
<feature type="binding site" evidence="2">
    <location>
        <begin position="99"/>
        <end position="102"/>
    </location>
    <ligand>
        <name>ATP</name>
        <dbReference type="ChEBI" id="CHEBI:30616"/>
    </ligand>
</feature>
<feature type="binding site" evidence="2">
    <location>
        <position position="99"/>
    </location>
    <ligand>
        <name>Mg(2+)</name>
        <dbReference type="ChEBI" id="CHEBI:18420"/>
    </ligand>
</feature>
<dbReference type="GO" id="GO:0005524">
    <property type="term" value="F:ATP binding"/>
    <property type="evidence" value="ECO:0007669"/>
    <property type="project" value="UniProtKB-UniRule"/>
</dbReference>
<evidence type="ECO:0000256" key="1">
    <source>
        <dbReference type="ARBA" id="ARBA00022756"/>
    </source>
</evidence>
<dbReference type="NCBIfam" id="TIGR00347">
    <property type="entry name" value="bioD"/>
    <property type="match status" value="1"/>
</dbReference>
<dbReference type="EMBL" id="FQYX01000022">
    <property type="protein sequence ID" value="SHJ46220.1"/>
    <property type="molecule type" value="Genomic_DNA"/>
</dbReference>
<dbReference type="Pfam" id="PF13500">
    <property type="entry name" value="AAA_26"/>
    <property type="match status" value="1"/>
</dbReference>
<dbReference type="GO" id="GO:0005829">
    <property type="term" value="C:cytosol"/>
    <property type="evidence" value="ECO:0007669"/>
    <property type="project" value="TreeGrafter"/>
</dbReference>
<dbReference type="Gene3D" id="3.40.50.300">
    <property type="entry name" value="P-loop containing nucleotide triphosphate hydrolases"/>
    <property type="match status" value="1"/>
</dbReference>
<feature type="binding site" evidence="2">
    <location>
        <begin position="158"/>
        <end position="159"/>
    </location>
    <ligand>
        <name>ATP</name>
        <dbReference type="ChEBI" id="CHEBI:30616"/>
    </ligand>
</feature>